<feature type="region of interest" description="Disordered" evidence="1">
    <location>
        <begin position="430"/>
        <end position="463"/>
    </location>
</feature>
<dbReference type="InterPro" id="IPR002711">
    <property type="entry name" value="HNH"/>
</dbReference>
<dbReference type="EMBL" id="JAGJRS010000018">
    <property type="protein sequence ID" value="MBP1474548.1"/>
    <property type="molecule type" value="Genomic_DNA"/>
</dbReference>
<gene>
    <name evidence="3" type="ORF">J7I44_09550</name>
</gene>
<comment type="caution">
    <text evidence="3">The sequence shown here is derived from an EMBL/GenBank/DDBJ whole genome shotgun (WGS) entry which is preliminary data.</text>
</comment>
<evidence type="ECO:0000313" key="4">
    <source>
        <dbReference type="Proteomes" id="UP000823790"/>
    </source>
</evidence>
<reference evidence="3 4" key="1">
    <citation type="submission" date="2021-04" db="EMBL/GenBank/DDBJ databases">
        <authorList>
            <person name="Huq M.A."/>
        </authorList>
    </citation>
    <scope>NUCLEOTIDE SEQUENCE [LARGE SCALE GENOMIC DNA]</scope>
    <source>
        <strain evidence="3 4">MAH-13</strain>
    </source>
</reference>
<evidence type="ECO:0000256" key="1">
    <source>
        <dbReference type="SAM" id="MobiDB-lite"/>
    </source>
</evidence>
<accession>A0ABS4DNC3</accession>
<dbReference type="CDD" id="cd00085">
    <property type="entry name" value="HNHc"/>
    <property type="match status" value="1"/>
</dbReference>
<dbReference type="Proteomes" id="UP000823790">
    <property type="component" value="Unassembled WGS sequence"/>
</dbReference>
<evidence type="ECO:0000313" key="3">
    <source>
        <dbReference type="EMBL" id="MBP1474548.1"/>
    </source>
</evidence>
<name>A0ABS4DNC3_9GAMM</name>
<dbReference type="Gene3D" id="1.10.30.50">
    <property type="match status" value="1"/>
</dbReference>
<dbReference type="PANTHER" id="PTHR39639:SF1">
    <property type="entry name" value="DUF262 DOMAIN-CONTAINING PROTEIN"/>
    <property type="match status" value="1"/>
</dbReference>
<dbReference type="SMART" id="SM00507">
    <property type="entry name" value="HNHc"/>
    <property type="match status" value="1"/>
</dbReference>
<feature type="domain" description="HNH nuclease" evidence="2">
    <location>
        <begin position="378"/>
        <end position="431"/>
    </location>
</feature>
<dbReference type="InterPro" id="IPR004919">
    <property type="entry name" value="GmrSD_N"/>
</dbReference>
<feature type="compositionally biased region" description="Polar residues" evidence="1">
    <location>
        <begin position="430"/>
        <end position="445"/>
    </location>
</feature>
<keyword evidence="4" id="KW-1185">Reference proteome</keyword>
<dbReference type="Pfam" id="PF03235">
    <property type="entry name" value="GmrSD_N"/>
    <property type="match status" value="1"/>
</dbReference>
<dbReference type="RefSeq" id="WP_209619515.1">
    <property type="nucleotide sequence ID" value="NZ_JAGJRS010000018.1"/>
</dbReference>
<sequence length="463" mass="52346">MESGTLTRQHETKSVLDLVNLYNQGALELSPAFQRDSVWKDTDRRKLIDTVARNYPLPAIFLYKCAQAGGLHYAVIDGKQRLETLLGFLGHVKGKGFEAKLEISGTDGPQLVSARTLRSNGRHHELRSHFLGYKVPIIEVEGHLSDVMELFVRLNSTGKPLKQQEKRKARYSGSPLLVQATALAMKLEKYWRQTKVMSDQQIARMKHVELAAELMLSAHQGTVINKKAAIDKVMMTRSIPEAQLRKAAAKVFHAVRMVGHVFPQLHTTRFVKVVDYYTLVVLVGRLIDQGAILTDRKRQQLAADLLKAFGIGVDQLREQQRSLKTIRGEASIYRDYLLTVSQMTDDESQRRRREDILTGVLGSVFDRKDEQRMFTEEQRRILWNSSDEKECKCCGETLGWHNFTVDHVNPHSKGGRSVLDNAALMCRSCNSSKGNRRTTTSTVAKSKQPALARSGKRRLKQPG</sequence>
<protein>
    <submittedName>
        <fullName evidence="3">DUF262 domain-containing protein</fullName>
    </submittedName>
</protein>
<evidence type="ECO:0000259" key="2">
    <source>
        <dbReference type="SMART" id="SM00507"/>
    </source>
</evidence>
<organism evidence="3 4">
    <name type="scientific">Frateuria flava</name>
    <dbReference type="NCBI Taxonomy" id="2821489"/>
    <lineage>
        <taxon>Bacteria</taxon>
        <taxon>Pseudomonadati</taxon>
        <taxon>Pseudomonadota</taxon>
        <taxon>Gammaproteobacteria</taxon>
        <taxon>Lysobacterales</taxon>
        <taxon>Rhodanobacteraceae</taxon>
        <taxon>Frateuria</taxon>
    </lineage>
</organism>
<dbReference type="Pfam" id="PF01844">
    <property type="entry name" value="HNH"/>
    <property type="match status" value="1"/>
</dbReference>
<dbReference type="PANTHER" id="PTHR39639">
    <property type="entry name" value="CHROMOSOME 16, WHOLE GENOME SHOTGUN SEQUENCE"/>
    <property type="match status" value="1"/>
</dbReference>
<dbReference type="InterPro" id="IPR003615">
    <property type="entry name" value="HNH_nuc"/>
</dbReference>
<proteinExistence type="predicted"/>
<feature type="compositionally biased region" description="Basic residues" evidence="1">
    <location>
        <begin position="454"/>
        <end position="463"/>
    </location>
</feature>